<evidence type="ECO:0000313" key="8">
    <source>
        <dbReference type="EMBL" id="KON86295.1"/>
    </source>
</evidence>
<proteinExistence type="inferred from homology"/>
<dbReference type="InterPro" id="IPR008622">
    <property type="entry name" value="FliT"/>
</dbReference>
<reference evidence="9" key="1">
    <citation type="submission" date="2015-07" db="EMBL/GenBank/DDBJ databases">
        <title>Fjat-10036 dsm4.</title>
        <authorList>
            <person name="Liu B."/>
            <person name="Wang J."/>
            <person name="Zhu Y."/>
            <person name="Liu G."/>
            <person name="Chen Q."/>
            <person name="Chen Z."/>
            <person name="Lan J."/>
            <person name="Che J."/>
            <person name="Ge C."/>
            <person name="Shi H."/>
            <person name="Pan Z."/>
            <person name="Liu X."/>
        </authorList>
    </citation>
    <scope>NUCLEOTIDE SEQUENCE [LARGE SCALE GENOMIC DNA]</scope>
    <source>
        <strain evidence="9">DSM 4</strain>
    </source>
</reference>
<keyword evidence="2" id="KW-0963">Cytoplasm</keyword>
<dbReference type="EMBL" id="LGUF01000007">
    <property type="protein sequence ID" value="KON86295.1"/>
    <property type="molecule type" value="Genomic_DNA"/>
</dbReference>
<keyword evidence="4" id="KW-0143">Chaperone</keyword>
<dbReference type="OrthoDB" id="2428346at2"/>
<comment type="similarity">
    <text evidence="6">Belongs to the bacillales FliT family.</text>
</comment>
<evidence type="ECO:0000256" key="4">
    <source>
        <dbReference type="ARBA" id="ARBA00023186"/>
    </source>
</evidence>
<name>A0A0M0G8R4_SPOGL</name>
<evidence type="ECO:0000313" key="9">
    <source>
        <dbReference type="Proteomes" id="UP000037109"/>
    </source>
</evidence>
<comment type="caution">
    <text evidence="8">The sequence shown here is derived from an EMBL/GenBank/DDBJ whole genome shotgun (WGS) entry which is preliminary data.</text>
</comment>
<gene>
    <name evidence="8" type="ORF">AF332_05300</name>
</gene>
<organism evidence="8 9">
    <name type="scientific">Sporosarcina globispora</name>
    <name type="common">Bacillus globisporus</name>
    <dbReference type="NCBI Taxonomy" id="1459"/>
    <lineage>
        <taxon>Bacteria</taxon>
        <taxon>Bacillati</taxon>
        <taxon>Bacillota</taxon>
        <taxon>Bacilli</taxon>
        <taxon>Bacillales</taxon>
        <taxon>Caryophanaceae</taxon>
        <taxon>Sporosarcina</taxon>
    </lineage>
</organism>
<evidence type="ECO:0000256" key="1">
    <source>
        <dbReference type="ARBA" id="ARBA00004514"/>
    </source>
</evidence>
<keyword evidence="8" id="KW-0969">Cilium</keyword>
<protein>
    <recommendedName>
        <fullName evidence="7">Flagellar protein FliT</fullName>
    </recommendedName>
</protein>
<comment type="function">
    <text evidence="5">May act as an export chaperone for the filament capping protein FliD.</text>
</comment>
<evidence type="ECO:0000256" key="6">
    <source>
        <dbReference type="ARBA" id="ARBA00093785"/>
    </source>
</evidence>
<dbReference type="RefSeq" id="WP_053433655.1">
    <property type="nucleotide sequence ID" value="NZ_LGUF01000007.1"/>
</dbReference>
<dbReference type="AlphaFoldDB" id="A0A0M0G8R4"/>
<comment type="subcellular location">
    <subcellularLocation>
        <location evidence="1">Cytoplasm</location>
        <location evidence="1">Cytosol</location>
    </subcellularLocation>
</comment>
<keyword evidence="8" id="KW-0966">Cell projection</keyword>
<accession>A0A0M0G8R4</accession>
<dbReference type="STRING" id="1459.AF332_05300"/>
<sequence>MSSVQRFYDLTLELISILENTKLDRDAKINDVDILLEKRQQEMAAMAPPYSDAEKGLGGRLIGLNAKVTQLMTREKLFIQKDIKDLSVKKESAGKYINPYQSMATDGMFYDKRK</sequence>
<evidence type="ECO:0000256" key="7">
    <source>
        <dbReference type="ARBA" id="ARBA00093797"/>
    </source>
</evidence>
<evidence type="ECO:0000256" key="5">
    <source>
        <dbReference type="ARBA" id="ARBA00093765"/>
    </source>
</evidence>
<keyword evidence="9" id="KW-1185">Reference proteome</keyword>
<evidence type="ECO:0000256" key="2">
    <source>
        <dbReference type="ARBA" id="ARBA00022490"/>
    </source>
</evidence>
<keyword evidence="3" id="KW-1005">Bacterial flagellum biogenesis</keyword>
<dbReference type="PATRIC" id="fig|1459.3.peg.1106"/>
<dbReference type="Proteomes" id="UP000037109">
    <property type="component" value="Unassembled WGS sequence"/>
</dbReference>
<dbReference type="Pfam" id="PF05400">
    <property type="entry name" value="FliT"/>
    <property type="match status" value="1"/>
</dbReference>
<evidence type="ECO:0000256" key="3">
    <source>
        <dbReference type="ARBA" id="ARBA00022795"/>
    </source>
</evidence>
<keyword evidence="8" id="KW-0282">Flagellum</keyword>